<dbReference type="Proteomes" id="UP000239757">
    <property type="component" value="Unassembled WGS sequence"/>
</dbReference>
<dbReference type="AlphaFoldDB" id="A0A2P5YBH5"/>
<accession>A0A2P5YBH5</accession>
<protein>
    <submittedName>
        <fullName evidence="1">Uncharacterized protein</fullName>
    </submittedName>
</protein>
<proteinExistence type="predicted"/>
<dbReference type="EMBL" id="KZ663415">
    <property type="protein sequence ID" value="PPS12914.1"/>
    <property type="molecule type" value="Genomic_DNA"/>
</dbReference>
<organism evidence="1 2">
    <name type="scientific">Gossypium barbadense</name>
    <name type="common">Sea Island cotton</name>
    <name type="synonym">Hibiscus barbadensis</name>
    <dbReference type="NCBI Taxonomy" id="3634"/>
    <lineage>
        <taxon>Eukaryota</taxon>
        <taxon>Viridiplantae</taxon>
        <taxon>Streptophyta</taxon>
        <taxon>Embryophyta</taxon>
        <taxon>Tracheophyta</taxon>
        <taxon>Spermatophyta</taxon>
        <taxon>Magnoliopsida</taxon>
        <taxon>eudicotyledons</taxon>
        <taxon>Gunneridae</taxon>
        <taxon>Pentapetalae</taxon>
        <taxon>rosids</taxon>
        <taxon>malvids</taxon>
        <taxon>Malvales</taxon>
        <taxon>Malvaceae</taxon>
        <taxon>Malvoideae</taxon>
        <taxon>Gossypium</taxon>
    </lineage>
</organism>
<reference evidence="1 2" key="1">
    <citation type="submission" date="2015-01" db="EMBL/GenBank/DDBJ databases">
        <title>Genome of allotetraploid Gossypium barbadense reveals genomic plasticity and fiber elongation in cotton evolution.</title>
        <authorList>
            <person name="Chen X."/>
            <person name="Liu X."/>
            <person name="Zhao B."/>
            <person name="Zheng H."/>
            <person name="Hu Y."/>
            <person name="Lu G."/>
            <person name="Yang C."/>
            <person name="Chen J."/>
            <person name="Shan C."/>
            <person name="Zhang L."/>
            <person name="Zhou Y."/>
            <person name="Wang L."/>
            <person name="Guo W."/>
            <person name="Bai Y."/>
            <person name="Ruan J."/>
            <person name="Shangguan X."/>
            <person name="Mao Y."/>
            <person name="Jiang J."/>
            <person name="Zhu Y."/>
            <person name="Lei J."/>
            <person name="Kang H."/>
            <person name="Chen S."/>
            <person name="He X."/>
            <person name="Wang R."/>
            <person name="Wang Y."/>
            <person name="Chen J."/>
            <person name="Wang L."/>
            <person name="Yu S."/>
            <person name="Wang B."/>
            <person name="Wei J."/>
            <person name="Song S."/>
            <person name="Lu X."/>
            <person name="Gao Z."/>
            <person name="Gu W."/>
            <person name="Deng X."/>
            <person name="Ma D."/>
            <person name="Wang S."/>
            <person name="Liang W."/>
            <person name="Fang L."/>
            <person name="Cai C."/>
            <person name="Zhu X."/>
            <person name="Zhou B."/>
            <person name="Zhang Y."/>
            <person name="Chen Z."/>
            <person name="Xu S."/>
            <person name="Zhu R."/>
            <person name="Wang S."/>
            <person name="Zhang T."/>
            <person name="Zhao G."/>
        </authorList>
    </citation>
    <scope>NUCLEOTIDE SEQUENCE [LARGE SCALE GENOMIC DNA]</scope>
    <source>
        <strain evidence="2">cv. Xinhai21</strain>
        <tissue evidence="1">Leaf</tissue>
    </source>
</reference>
<evidence type="ECO:0000313" key="2">
    <source>
        <dbReference type="Proteomes" id="UP000239757"/>
    </source>
</evidence>
<gene>
    <name evidence="1" type="ORF">GOBAR_AA07724</name>
</gene>
<name>A0A2P5YBH5_GOSBA</name>
<sequence length="71" mass="7896">MGLEAAHGRGRETVAHGCVARLCLSLFTSPTPVYEGPRPCCFGRFTHGHVVRQWRFSVARAGENLCPKNWI</sequence>
<evidence type="ECO:0000313" key="1">
    <source>
        <dbReference type="EMBL" id="PPS12914.1"/>
    </source>
</evidence>